<protein>
    <submittedName>
        <fullName evidence="7">FtsP/CotA-like multicopper oxidase with cupredoxin domain</fullName>
    </submittedName>
</protein>
<comment type="caution">
    <text evidence="7">The sequence shown here is derived from an EMBL/GenBank/DDBJ whole genome shotgun (WGS) entry which is preliminary data.</text>
</comment>
<dbReference type="InterPro" id="IPR006311">
    <property type="entry name" value="TAT_signal"/>
</dbReference>
<keyword evidence="3" id="KW-0186">Copper</keyword>
<dbReference type="GO" id="GO:0005507">
    <property type="term" value="F:copper ion binding"/>
    <property type="evidence" value="ECO:0007669"/>
    <property type="project" value="InterPro"/>
</dbReference>
<dbReference type="PANTHER" id="PTHR11709">
    <property type="entry name" value="MULTI-COPPER OXIDASE"/>
    <property type="match status" value="1"/>
</dbReference>
<dbReference type="PROSITE" id="PS00080">
    <property type="entry name" value="MULTICOPPER_OXIDASE2"/>
    <property type="match status" value="1"/>
</dbReference>
<evidence type="ECO:0000256" key="2">
    <source>
        <dbReference type="ARBA" id="ARBA00023002"/>
    </source>
</evidence>
<dbReference type="SUPFAM" id="SSF49503">
    <property type="entry name" value="Cupredoxins"/>
    <property type="match status" value="2"/>
</dbReference>
<dbReference type="Pfam" id="PF07731">
    <property type="entry name" value="Cu-oxidase_2"/>
    <property type="match status" value="1"/>
</dbReference>
<accession>A0A7W9FFL7</accession>
<dbReference type="GO" id="GO:0016491">
    <property type="term" value="F:oxidoreductase activity"/>
    <property type="evidence" value="ECO:0007669"/>
    <property type="project" value="UniProtKB-KW"/>
</dbReference>
<dbReference type="CDD" id="cd13860">
    <property type="entry name" value="CuRO_1_2dMco_1"/>
    <property type="match status" value="1"/>
</dbReference>
<dbReference type="EMBL" id="JACHOR010000002">
    <property type="protein sequence ID" value="MBB5745678.1"/>
    <property type="molecule type" value="Genomic_DNA"/>
</dbReference>
<dbReference type="InterPro" id="IPR045087">
    <property type="entry name" value="Cu-oxidase_fam"/>
</dbReference>
<evidence type="ECO:0000256" key="3">
    <source>
        <dbReference type="ARBA" id="ARBA00023008"/>
    </source>
</evidence>
<dbReference type="CDD" id="cd04202">
    <property type="entry name" value="CuRO_D2_2dMcoN_like"/>
    <property type="match status" value="1"/>
</dbReference>
<evidence type="ECO:0000259" key="6">
    <source>
        <dbReference type="Pfam" id="PF07732"/>
    </source>
</evidence>
<dbReference type="InterPro" id="IPR002355">
    <property type="entry name" value="Cu_oxidase_Cu_BS"/>
</dbReference>
<dbReference type="Pfam" id="PF07732">
    <property type="entry name" value="Cu-oxidase_3"/>
    <property type="match status" value="1"/>
</dbReference>
<feature type="domain" description="Plastocyanin-like" evidence="6">
    <location>
        <begin position="96"/>
        <end position="207"/>
    </location>
</feature>
<dbReference type="AlphaFoldDB" id="A0A7W9FFL7"/>
<sequence>MSLSRRDIMLATGVATVASVAGPVSRAAAQDHDMSTMGQTAPPPRGAPGRPIATGPAPAVPRDPRYTPVRTLNGWTLPWRMNDGVKEFHLVAEEVQHEFGPGTVATCWGYNGSTPGPTIEAVEGDRVRIFVTNRLGEHTSVHWHGLILPNGMDGVGGLTQPTIQPGETYVYEFTLRQHGTHMYHPHADEMTQMAYGMMGLFIIHPRQKESIDRDFAFLLHNWALHPGTWRPDPAVMVNFDLWTFNSKVFPAIEPLVTRTGDRVRIRVGNLSMWNHPVHLHGVEFLVTGSDGGRWPQSQWRREVTETVSVGQMRDIEFDAVPGDWALHCHMAHHTMNAMGHEVPNPTGVDQDGVGARVRQMLPGYLPMGRQGMAEHQEHTDAGHQGPANTMAMMTGKGPFGNIEMGGMFTVVKTRDDVGPGDYADPGWYAHPPGTVARQVSSDPDFGSPPRRGT</sequence>
<proteinExistence type="predicted"/>
<reference evidence="7 8" key="1">
    <citation type="submission" date="2020-08" db="EMBL/GenBank/DDBJ databases">
        <title>Genomic Encyclopedia of Type Strains, Phase IV (KMG-IV): sequencing the most valuable type-strain genomes for metagenomic binning, comparative biology and taxonomic classification.</title>
        <authorList>
            <person name="Goeker M."/>
        </authorList>
    </citation>
    <scope>NUCLEOTIDE SEQUENCE [LARGE SCALE GENOMIC DNA]</scope>
    <source>
        <strain evidence="7 8">DSM 4737</strain>
    </source>
</reference>
<dbReference type="InterPro" id="IPR011706">
    <property type="entry name" value="Cu-oxidase_C"/>
</dbReference>
<evidence type="ECO:0000259" key="5">
    <source>
        <dbReference type="Pfam" id="PF07731"/>
    </source>
</evidence>
<dbReference type="PROSITE" id="PS51318">
    <property type="entry name" value="TAT"/>
    <property type="match status" value="1"/>
</dbReference>
<keyword evidence="8" id="KW-1185">Reference proteome</keyword>
<feature type="domain" description="Plastocyanin-like" evidence="5">
    <location>
        <begin position="241"/>
        <end position="344"/>
    </location>
</feature>
<organism evidence="7 8">
    <name type="scientific">Brevundimonas variabilis</name>
    <dbReference type="NCBI Taxonomy" id="74312"/>
    <lineage>
        <taxon>Bacteria</taxon>
        <taxon>Pseudomonadati</taxon>
        <taxon>Pseudomonadota</taxon>
        <taxon>Alphaproteobacteria</taxon>
        <taxon>Caulobacterales</taxon>
        <taxon>Caulobacteraceae</taxon>
        <taxon>Brevundimonas</taxon>
    </lineage>
</organism>
<gene>
    <name evidence="7" type="ORF">GGR13_001262</name>
</gene>
<feature type="region of interest" description="Disordered" evidence="4">
    <location>
        <begin position="424"/>
        <end position="453"/>
    </location>
</feature>
<evidence type="ECO:0000256" key="4">
    <source>
        <dbReference type="SAM" id="MobiDB-lite"/>
    </source>
</evidence>
<keyword evidence="1" id="KW-0479">Metal-binding</keyword>
<dbReference type="RefSeq" id="WP_221230443.1">
    <property type="nucleotide sequence ID" value="NZ_JACHOR010000002.1"/>
</dbReference>
<name>A0A7W9FFL7_9CAUL</name>
<keyword evidence="2" id="KW-0560">Oxidoreductase</keyword>
<evidence type="ECO:0000256" key="1">
    <source>
        <dbReference type="ARBA" id="ARBA00022723"/>
    </source>
</evidence>
<evidence type="ECO:0000313" key="7">
    <source>
        <dbReference type="EMBL" id="MBB5745678.1"/>
    </source>
</evidence>
<evidence type="ECO:0000313" key="8">
    <source>
        <dbReference type="Proteomes" id="UP000545037"/>
    </source>
</evidence>
<dbReference type="PANTHER" id="PTHR11709:SF394">
    <property type="entry name" value="FI03373P-RELATED"/>
    <property type="match status" value="1"/>
</dbReference>
<feature type="region of interest" description="Disordered" evidence="4">
    <location>
        <begin position="26"/>
        <end position="65"/>
    </location>
</feature>
<dbReference type="InterPro" id="IPR011707">
    <property type="entry name" value="Cu-oxidase-like_N"/>
</dbReference>
<dbReference type="Proteomes" id="UP000545037">
    <property type="component" value="Unassembled WGS sequence"/>
</dbReference>
<dbReference type="Gene3D" id="2.60.40.420">
    <property type="entry name" value="Cupredoxins - blue copper proteins"/>
    <property type="match status" value="1"/>
</dbReference>
<dbReference type="InterPro" id="IPR008972">
    <property type="entry name" value="Cupredoxin"/>
</dbReference>
<feature type="compositionally biased region" description="Low complexity" evidence="4">
    <location>
        <begin position="47"/>
        <end position="57"/>
    </location>
</feature>